<dbReference type="PANTHER" id="PTHR21490:SF0">
    <property type="entry name" value="ENKURIN"/>
    <property type="match status" value="1"/>
</dbReference>
<keyword evidence="9" id="KW-1185">Reference proteome</keyword>
<dbReference type="InterPro" id="IPR052102">
    <property type="entry name" value="Enkurin_domain-protein"/>
</dbReference>
<dbReference type="PROSITE" id="PS51665">
    <property type="entry name" value="ENKURIN"/>
    <property type="match status" value="1"/>
</dbReference>
<evidence type="ECO:0000313" key="9">
    <source>
        <dbReference type="Proteomes" id="UP001158576"/>
    </source>
</evidence>
<protein>
    <submittedName>
        <fullName evidence="8">Oidioi.mRNA.OKI2018_I69.chr1.g2295.t1.cds</fullName>
    </submittedName>
</protein>
<evidence type="ECO:0000256" key="1">
    <source>
        <dbReference type="ARBA" id="ARBA00004138"/>
    </source>
</evidence>
<organism evidence="8 9">
    <name type="scientific">Oikopleura dioica</name>
    <name type="common">Tunicate</name>
    <dbReference type="NCBI Taxonomy" id="34765"/>
    <lineage>
        <taxon>Eukaryota</taxon>
        <taxon>Metazoa</taxon>
        <taxon>Chordata</taxon>
        <taxon>Tunicata</taxon>
        <taxon>Appendicularia</taxon>
        <taxon>Copelata</taxon>
        <taxon>Oikopleuridae</taxon>
        <taxon>Oikopleura</taxon>
    </lineage>
</organism>
<name>A0ABN7SQN7_OIKDI</name>
<feature type="compositionally biased region" description="Basic and acidic residues" evidence="6">
    <location>
        <begin position="35"/>
        <end position="49"/>
    </location>
</feature>
<evidence type="ECO:0000256" key="5">
    <source>
        <dbReference type="ARBA" id="ARBA00023273"/>
    </source>
</evidence>
<dbReference type="InterPro" id="IPR027012">
    <property type="entry name" value="Enkurin_dom"/>
</dbReference>
<dbReference type="EMBL" id="OU015566">
    <property type="protein sequence ID" value="CAG5105620.1"/>
    <property type="molecule type" value="Genomic_DNA"/>
</dbReference>
<evidence type="ECO:0000256" key="4">
    <source>
        <dbReference type="ARBA" id="ARBA00023212"/>
    </source>
</evidence>
<dbReference type="PANTHER" id="PTHR21490">
    <property type="entry name" value="ENKURIN-RELATED"/>
    <property type="match status" value="1"/>
</dbReference>
<keyword evidence="3" id="KW-0963">Cytoplasm</keyword>
<evidence type="ECO:0000256" key="6">
    <source>
        <dbReference type="SAM" id="MobiDB-lite"/>
    </source>
</evidence>
<proteinExistence type="predicted"/>
<evidence type="ECO:0000313" key="8">
    <source>
        <dbReference type="EMBL" id="CAG5105620.1"/>
    </source>
</evidence>
<evidence type="ECO:0000256" key="2">
    <source>
        <dbReference type="ARBA" id="ARBA00004245"/>
    </source>
</evidence>
<keyword evidence="5" id="KW-0966">Cell projection</keyword>
<reference evidence="8 9" key="1">
    <citation type="submission" date="2021-04" db="EMBL/GenBank/DDBJ databases">
        <authorList>
            <person name="Bliznina A."/>
        </authorList>
    </citation>
    <scope>NUCLEOTIDE SEQUENCE [LARGE SCALE GENOMIC DNA]</scope>
</reference>
<gene>
    <name evidence="8" type="ORF">OKIOD_LOCUS11060</name>
</gene>
<feature type="region of interest" description="Disordered" evidence="6">
    <location>
        <begin position="26"/>
        <end position="100"/>
    </location>
</feature>
<dbReference type="Pfam" id="PF13864">
    <property type="entry name" value="Enkurin"/>
    <property type="match status" value="1"/>
</dbReference>
<feature type="compositionally biased region" description="Basic and acidic residues" evidence="6">
    <location>
        <begin position="62"/>
        <end position="71"/>
    </location>
</feature>
<dbReference type="Proteomes" id="UP001158576">
    <property type="component" value="Chromosome 1"/>
</dbReference>
<keyword evidence="4" id="KW-0206">Cytoskeleton</keyword>
<evidence type="ECO:0000259" key="7">
    <source>
        <dbReference type="PROSITE" id="PS51665"/>
    </source>
</evidence>
<feature type="region of interest" description="Disordered" evidence="6">
    <location>
        <begin position="122"/>
        <end position="153"/>
    </location>
</feature>
<feature type="domain" description="Enkurin" evidence="7">
    <location>
        <begin position="161"/>
        <end position="253"/>
    </location>
</feature>
<comment type="subcellular location">
    <subcellularLocation>
        <location evidence="1">Cell projection</location>
        <location evidence="1">Cilium</location>
    </subcellularLocation>
    <subcellularLocation>
        <location evidence="2">Cytoplasm</location>
        <location evidence="2">Cytoskeleton</location>
    </subcellularLocation>
</comment>
<evidence type="ECO:0000256" key="3">
    <source>
        <dbReference type="ARBA" id="ARBA00022490"/>
    </source>
</evidence>
<sequence length="254" mass="29691">MGVTYYGGENVDDLVPRSLPQIHKNKIYHSKHSQQVKEERSRGKHDLRTMGHLKTPLNPPKDFLKSRDRTRTPKPKTPTFKYSDERKPPVPRATVQHTPSQNDKNFIKENAISTIRSTAKRPIPKFVDSPGGHSQELMPSGMYPKYSQKDDYGRTPEYINRRKKEMAEAQKEYDAYVQERLESGMMKRVPDAERTRILEGLKTNWNLLHHQYQGLSVITDTIPKRNRKEMLEREMDILDKDIKQIEAHPILYIS</sequence>
<accession>A0ABN7SQN7</accession>